<gene>
    <name evidence="3" type="ORF">HAP48_003440</name>
    <name evidence="4" type="ORF">WDK88_40245</name>
</gene>
<keyword evidence="5" id="KW-1185">Reference proteome</keyword>
<name>A0A973ZYN1_9BRAD</name>
<dbReference type="AlphaFoldDB" id="A0A973ZYN1"/>
<dbReference type="InterPro" id="IPR025711">
    <property type="entry name" value="PepSY"/>
</dbReference>
<proteinExistence type="predicted"/>
<accession>A0A973ZYN1</accession>
<feature type="domain" description="PepSY" evidence="2">
    <location>
        <begin position="14"/>
        <end position="69"/>
    </location>
</feature>
<dbReference type="RefSeq" id="WP_166211123.1">
    <property type="nucleotide sequence ID" value="NZ_CP088285.1"/>
</dbReference>
<feature type="signal peptide" evidence="1">
    <location>
        <begin position="1"/>
        <end position="24"/>
    </location>
</feature>
<dbReference type="EMBL" id="JAAOLE020000001">
    <property type="protein sequence ID" value="NVI42165.1"/>
    <property type="molecule type" value="Genomic_DNA"/>
</dbReference>
<keyword evidence="1" id="KW-0732">Signal</keyword>
<reference evidence="4" key="2">
    <citation type="journal article" date="2021" name="Int. J. Syst. Evol. Microbiol.">
        <title>Bradyrhizobium septentrionale sp. nov. (sv. septentrionale) and Bradyrhizobium quebecense sp. nov. (sv. septentrionale) associated with legumes native to Canada possess rearranged symbiosis genes and numerous insertion sequences.</title>
        <authorList>
            <person name="Bromfield E.S.P."/>
            <person name="Cloutier S."/>
        </authorList>
    </citation>
    <scope>NUCLEOTIDE SEQUENCE</scope>
    <source>
        <strain evidence="4">5S5</strain>
    </source>
</reference>
<evidence type="ECO:0000259" key="2">
    <source>
        <dbReference type="Pfam" id="PF13670"/>
    </source>
</evidence>
<dbReference type="Pfam" id="PF13670">
    <property type="entry name" value="PepSY_2"/>
    <property type="match status" value="1"/>
</dbReference>
<reference evidence="3" key="1">
    <citation type="submission" date="2020-06" db="EMBL/GenBank/DDBJ databases">
        <title>Whole Genome Sequence of Bradyrhizobium sp. Strain 1S1.</title>
        <authorList>
            <person name="Bromfield E.S.P."/>
            <person name="Cloutier S."/>
        </authorList>
    </citation>
    <scope>NUCLEOTIDE SEQUENCE [LARGE SCALE GENOMIC DNA]</scope>
    <source>
        <strain evidence="3">1S1</strain>
    </source>
</reference>
<sequence>MQKRKLSHLILALAIAGAAVPAHAMTQDELVTKLQAAGYADISDVKSTAEGMTAKAMKNGKPVRLVIDSSGQVKEQN</sequence>
<evidence type="ECO:0000313" key="4">
    <source>
        <dbReference type="EMBL" id="WXC79338.1"/>
    </source>
</evidence>
<dbReference type="EMBL" id="CP147711">
    <property type="protein sequence ID" value="WXC79338.1"/>
    <property type="molecule type" value="Genomic_DNA"/>
</dbReference>
<dbReference type="Proteomes" id="UP001432046">
    <property type="component" value="Chromosome"/>
</dbReference>
<organism evidence="3">
    <name type="scientific">Bradyrhizobium septentrionale</name>
    <dbReference type="NCBI Taxonomy" id="1404411"/>
    <lineage>
        <taxon>Bacteria</taxon>
        <taxon>Pseudomonadati</taxon>
        <taxon>Pseudomonadota</taxon>
        <taxon>Alphaproteobacteria</taxon>
        <taxon>Hyphomicrobiales</taxon>
        <taxon>Nitrobacteraceae</taxon>
        <taxon>Bradyrhizobium</taxon>
    </lineage>
</organism>
<evidence type="ECO:0000313" key="5">
    <source>
        <dbReference type="Proteomes" id="UP001432046"/>
    </source>
</evidence>
<evidence type="ECO:0000256" key="1">
    <source>
        <dbReference type="SAM" id="SignalP"/>
    </source>
</evidence>
<reference evidence="4" key="3">
    <citation type="submission" date="2024-03" db="EMBL/GenBank/DDBJ databases">
        <authorList>
            <person name="Bromfield E.S.P."/>
            <person name="Cloutier S."/>
        </authorList>
    </citation>
    <scope>NUCLEOTIDE SEQUENCE</scope>
    <source>
        <strain evidence="4">5S5</strain>
    </source>
</reference>
<evidence type="ECO:0000313" key="3">
    <source>
        <dbReference type="EMBL" id="NVI42165.1"/>
    </source>
</evidence>
<feature type="chain" id="PRO_5036971892" evidence="1">
    <location>
        <begin position="25"/>
        <end position="77"/>
    </location>
</feature>
<protein>
    <submittedName>
        <fullName evidence="4">PepSY domain-containing protein</fullName>
    </submittedName>
</protein>